<dbReference type="PROSITE" id="PS51257">
    <property type="entry name" value="PROKAR_LIPOPROTEIN"/>
    <property type="match status" value="1"/>
</dbReference>
<dbReference type="PANTHER" id="PTHR40050">
    <property type="entry name" value="INNER SPORE COAT PROTEIN H"/>
    <property type="match status" value="1"/>
</dbReference>
<proteinExistence type="predicted"/>
<evidence type="ECO:0008006" key="3">
    <source>
        <dbReference type="Google" id="ProtNLM"/>
    </source>
</evidence>
<reference evidence="2" key="1">
    <citation type="submission" date="2019-08" db="EMBL/GenBank/DDBJ databases">
        <authorList>
            <person name="Kucharzyk K."/>
            <person name="Murdoch R.W."/>
            <person name="Higgins S."/>
            <person name="Loffler F."/>
        </authorList>
    </citation>
    <scope>NUCLEOTIDE SEQUENCE</scope>
</reference>
<evidence type="ECO:0000313" key="2">
    <source>
        <dbReference type="EMBL" id="MPM54657.1"/>
    </source>
</evidence>
<name>A0A645ANN6_9ZZZZ</name>
<feature type="compositionally biased region" description="Polar residues" evidence="1">
    <location>
        <begin position="444"/>
        <end position="478"/>
    </location>
</feature>
<gene>
    <name evidence="2" type="ORF">SDC9_101436</name>
</gene>
<sequence length="584" mass="64774">MNRSSKLRKLIVIALILTQTITLSACGGNNKNSKGKNTNNSAMVSNNTKAEYSSIFEKDKVIDVKIQVGEDDLKAMLDNPLAEEYKNAQVTVNGTTVENVGIRTKGNLTLRSVASSDSDRYSFRIKLDEYVKGQNLLGLDEFVVNNMYSDPSYMREYLSYEALREIGANVPETTFANIYINDKLYGFYLCVEAIDDSYLKRNFGDNDGSLYKQEKGSTLQYVEGSNYDSYELKEGEDESKTDLKNFIKTLNEMPIGEKGNIESVLEVDSALKYIAANTVLGNYDSYNGNMSQNYYLYGENGKFTVLPWDYNMSIGGFGGGGGGTSATAIPIDEPVAGVNVKNLPLINNLLTVPEYKEKYHEYIKELVSYLENFESRVQEVAKIIRPYVDADPSKFYTMDQFEANIKYVEGSTQSATMPNEAAGNKLAPTETKPNENNSDKGKVNGNTSPDQNLNQSKNSTLKPDTNTGATKQTNQNEGQMEFKPEEFERGQKENRQGSPEGFKQGEKAMAPQEFNGENMPIPPDDFKNDNIQPPVGRENMKGMPNGGGKNIVGGSIINYVKARIENIKKQLSGELSTTSNSTTK</sequence>
<dbReference type="EMBL" id="VSSQ01014904">
    <property type="protein sequence ID" value="MPM54657.1"/>
    <property type="molecule type" value="Genomic_DNA"/>
</dbReference>
<dbReference type="PANTHER" id="PTHR40050:SF1">
    <property type="entry name" value="INNER SPORE COAT PROTEIN H"/>
    <property type="match status" value="1"/>
</dbReference>
<feature type="region of interest" description="Disordered" evidence="1">
    <location>
        <begin position="412"/>
        <end position="548"/>
    </location>
</feature>
<accession>A0A645ANN6</accession>
<evidence type="ECO:0000256" key="1">
    <source>
        <dbReference type="SAM" id="MobiDB-lite"/>
    </source>
</evidence>
<protein>
    <recommendedName>
        <fullName evidence="3">Inner spore coat protein H</fullName>
    </recommendedName>
</protein>
<organism evidence="2">
    <name type="scientific">bioreactor metagenome</name>
    <dbReference type="NCBI Taxonomy" id="1076179"/>
    <lineage>
        <taxon>unclassified sequences</taxon>
        <taxon>metagenomes</taxon>
        <taxon>ecological metagenomes</taxon>
    </lineage>
</organism>
<dbReference type="Pfam" id="PF08757">
    <property type="entry name" value="CotH"/>
    <property type="match status" value="1"/>
</dbReference>
<feature type="compositionally biased region" description="Basic and acidic residues" evidence="1">
    <location>
        <begin position="480"/>
        <end position="495"/>
    </location>
</feature>
<dbReference type="AlphaFoldDB" id="A0A645ANN6"/>
<dbReference type="InterPro" id="IPR014867">
    <property type="entry name" value="Spore_coat_CotH_CotH2/3/7"/>
</dbReference>
<comment type="caution">
    <text evidence="2">The sequence shown here is derived from an EMBL/GenBank/DDBJ whole genome shotgun (WGS) entry which is preliminary data.</text>
</comment>